<feature type="compositionally biased region" description="Polar residues" evidence="1">
    <location>
        <begin position="3007"/>
        <end position="3029"/>
    </location>
</feature>
<dbReference type="GO" id="GO:0030686">
    <property type="term" value="C:90S preribosome"/>
    <property type="evidence" value="ECO:0007669"/>
    <property type="project" value="TreeGrafter"/>
</dbReference>
<gene>
    <name evidence="3" type="ORF">EPH_0075910</name>
</gene>
<feature type="compositionally biased region" description="Basic residues" evidence="1">
    <location>
        <begin position="3885"/>
        <end position="3895"/>
    </location>
</feature>
<feature type="compositionally biased region" description="Polar residues" evidence="1">
    <location>
        <begin position="1518"/>
        <end position="1527"/>
    </location>
</feature>
<dbReference type="InterPro" id="IPR052575">
    <property type="entry name" value="SSU_processome_comp_20"/>
</dbReference>
<evidence type="ECO:0000259" key="2">
    <source>
        <dbReference type="Pfam" id="PF20416"/>
    </source>
</evidence>
<dbReference type="EMBL" id="HG697331">
    <property type="protein sequence ID" value="CDI87378.1"/>
    <property type="molecule type" value="Genomic_DNA"/>
</dbReference>
<feature type="compositionally biased region" description="Polar residues" evidence="1">
    <location>
        <begin position="3489"/>
        <end position="3498"/>
    </location>
</feature>
<accession>U6H7D8</accession>
<feature type="region of interest" description="Disordered" evidence="1">
    <location>
        <begin position="459"/>
        <end position="484"/>
    </location>
</feature>
<feature type="compositionally biased region" description="Low complexity" evidence="1">
    <location>
        <begin position="308"/>
        <end position="321"/>
    </location>
</feature>
<feature type="region of interest" description="Disordered" evidence="1">
    <location>
        <begin position="3520"/>
        <end position="3541"/>
    </location>
</feature>
<keyword evidence="4" id="KW-1185">Reference proteome</keyword>
<feature type="compositionally biased region" description="Acidic residues" evidence="1">
    <location>
        <begin position="4491"/>
        <end position="4503"/>
    </location>
</feature>
<name>U6H7D8_9EIME</name>
<organism evidence="3 4">
    <name type="scientific">Eimeria praecox</name>
    <dbReference type="NCBI Taxonomy" id="51316"/>
    <lineage>
        <taxon>Eukaryota</taxon>
        <taxon>Sar</taxon>
        <taxon>Alveolata</taxon>
        <taxon>Apicomplexa</taxon>
        <taxon>Conoidasida</taxon>
        <taxon>Coccidia</taxon>
        <taxon>Eucoccidiorida</taxon>
        <taxon>Eimeriorina</taxon>
        <taxon>Eimeriidae</taxon>
        <taxon>Eimeria</taxon>
    </lineage>
</organism>
<proteinExistence type="predicted"/>
<dbReference type="Pfam" id="PF20416">
    <property type="entry name" value="UTP20"/>
    <property type="match status" value="1"/>
</dbReference>
<feature type="region of interest" description="Disordered" evidence="1">
    <location>
        <begin position="2234"/>
        <end position="2264"/>
    </location>
</feature>
<feature type="region of interest" description="Disordered" evidence="1">
    <location>
        <begin position="1"/>
        <end position="74"/>
    </location>
</feature>
<sequence>MGVPSSSESPRSHEGPPPPVGEAVPVAAATGMGASSAEKGSPRADKGSGGTSDPPLDTFVSSAEARSGGGSKVRDEATGKYVFQTFRQQLQQQLQRGQAGARHLSALDVMEIYTNEERRPWKKLKDGADDQDAEESRKRIETEASDFARLVGHTLQGIQARGPARQLLVHLSSVATSLPLLLLQRDEVFQLLLEHLRHEDTYGVVLQLLPALAKDLRQEFLGYLQSCIGALHLLLFELEGRHDADGVQGIFQCLTQIFRYLHKYLVLNMEDFLDIMLPMLLHSPPPGGSQKRKRPHGDDVQPPPPEEQPNQQPADQPQEQRQPPPKRRMNESQRKEPAQRQVHKRLRHPQKQRKDTPEVKVFGSSLMAAQAVATVLRRAARDEEAFYDCVASIAEYFLVVPSSWLPVFTAAASRIFFESIRGLENAFTNSFEGLSCFLVANVLLRQRFTLPGSGAAYDPPRLKLNSSEEPTDGDAGSSSSSNSVYASSRKVCGRQVYMAHAECVRMYLEEARRHAASTESPAAVALQRVTLRLLCAAVHAAISGQLHLEERQQQTAAGGELQQRGALGTEEMLCLLTSSFSSFFSLYPFRQLTCFPYFQGSNGPFHCRSTADEPCSSCCLPPPVLVCCCTLADAAASWFASGPRNTGSFDAYIQSLLEALLPFCVCASENDNAIEGAPSAAAGVGEAPQQPPAVPPLMQPLLRIFSSSSDCSAAAIALLLPCSLLRLIVFAWRALSISYTRAVSLKGSPFQHLLPALVTVQHYQRQQQLVEQKPQHPEREWWQGVVLERVLEVFLCSLRMLLLAPAPAEAFASLCLRNAFEFLAGQPAGLSDALDRQVNALCDADRRLSSKDLLLGEISSWRWATASSLLATLLKTYGRNGKAMGTSSTAATIRLLLPLHLESCLSGTCAELQRVEKSLGDHISKCRDPGGEATGARASAELEMCLASAFVSLQWLWELRKAVADADDLEAATPADPIKLTTTANSAAVQLQKQQHSLLCLLLEAVQHLQQETTLRDALLLFSRSFLTFLSLPQLVVSQEGGEAVSCPGPPKYLTQLCADRLGEAAAACNTAAANTVKGRSSCCDCFGTHIAEHTTALSAADFEGARRFLLSSSSDSTDKGDASKAIDAASDAGPVGSWVKCLLSFVLSSHFTSTCTVSLGSVNPAGTTILQASPALVKSLCLAVRLLNSCALPKGSAMQQHYRMREFCLVVVKALLPNLSSGSPQLRLWSLRFINSCDPASLFSCACCDAFALHSCPMQSAFSPDKSASAIVRSLLQKLESLEKLKVDLDTERRKIQLIYSCAEEVRLLQDTLSRVEAQGGAAAGPQCGGLVLLLQLAYRVLLAGLSVKFATVWPEVVDAVTECVEAGQNFTPPPRSALPDDCSGCPAPSERQQHGLPPEKVQRNAVLAFVWKLVVSETHRALDQLGRAQQQPEAPHLEDVQGHEAARSTVNSCQDFVLSIWKGAREDEASAEETAPLQRHSHLLRILQRFGARWGSSAFSRTKQKQRQPRADANEETSPATNESQAPVVQATVTWRRSFAQNALRFLLMYGQRIAVQLTRSDDSRHELEDSEGEGGEMVCGARELPEGASFSSSCCSDRRECQQQGNCMTLHVTASLIPRAQDVLRAILAHGEMRFGGVGQRLLGLPCEDCVNESDTSVEAKELGNLWQKFLEACTQRLIGVRDAPLQGLVLQTLLLCRELQQVVKPYFPVLEEAVKDKGGAPSGLLRLVLGREEAERQLLHHPAEAKQDVVLLPEHRAFMLPLIVRVLISKTQVKMGRSPGVVLANRRRIFGLLSSLEEAEIPMVLAVLALRLLRLTPHGSDPVSDGKGGVMQGATPLEGMEKERALVAFIRWQHERAQKLGGIARSAVADSKDDARPPLHVTLSDQLLGPSSSTQLHGLLKSLQHLVQMQQHTLRPAAPFLVFLFGEILQKLVPASPEGSTLSHEVREMAAGDTDKLDSEEQQEEREPHEGDCTSVFTVERRREAAIAINARHKKHCIRIVIDSLHQLFGAFPDFVEAWKVLLSPAAPALQLLLSAAVETGATGYSVDGRRGAKCPAVVRFIASWASNADYFVLYEELLPKALPSLLGAIGSEPLLRFLQRSKRSTTPLLEVAIETALLLSFGGRTKEQQEEELRLSQREFNAMKHVNERRRRRSGYESSSSDESDEDEQKRQDSFVESDKARSLKTFREAYEALQRQQELQQQQGLQVLLPHLSTLLHSMELLLNARRGAATRKQREEQPVTQQLSASEGAAAPPPEGAMQPFIQRREKLLLVGFKELQLLTRLAAYACSDKDLMLQQPPHPSKSSASEEHSVPTTAKLIRLLLLSLPLRVRSGGAAARQQLTLAAIQGLLPSVACWRRSLASSPDPSGGTVELRGLLRGLYEACCGLLECAEDLQCRAAASEVLLAAELAACGCVLTQETLTTQIRENAMKELNAIRRAQEEGEDSSNWTPAVCWLIPGGTLCETLLENALPSLLQGDEAAGASKCSALGAAWRVSVAIVMVCANIMKAGNRGSPEEQRPDVDMQVWVLQAMVENYLIPPALAGYTDKASEEAKEDAQNQKEPSGAEGKRDECEAAKDMAQEQQGAGVVPGEESLRINGRVDEKPLQKKRAEMPTASHLHIPASAFEPIVQHVLYLLSECSDDLTLQHVALTIIRKAAVALGAAASGAATWRTAAQFSGRQEHEPDGEELETDWKFAVAMQRLIMKSIIPHLHRLMRSIKEDCQRMALRALDALVRTLGPAGPLLPPPRTAATDDEGSVSTLFLSDADEQQRSMRLHLDLYPLLAATQLTPAVQEAAALAQQLVSSGQAARAATAAARAAQLEALAGEQQASEREAGGDVLVELLHMQKHRRARGLQLLAKAAAAQRLCVNTVRHFCVPLALWAILQENVAREAQEKQKGAKASSRRSRGRTEAFSQQMAEQGVACLAQCCTRLPLKCCTQTLKQLVTYLTKVPQRESFIHRAIAATLKAFPFGLSDAVHQTLDKPRPALPQGKEREDKQTPGSGASKCTDSSVEEPQQGEQATTDKRSGAVPEDASSEDECGGAEASQQSKSPQLTAQLRKERVVSCIRDELIPMLYPLAFGSKVRRVASKGEAADASEKLLEHKNSKTYENPVVRTELVAVLALLARMLPPVEFHLQLPRLVRSVAFALRSRERTARREARVALTRLTVNLGTSYFTYLVTEVQRMLGPKSDKNPEADQQSFFRPVLLFTLHAMFNALQQQQSASSDPIAMHASEGASGIDGTQFVQPFEAAVPLLLPLIAEEINRVADPDRLDQEESRRALAGQLDGTEGGGLSSSSIAKLNDVSTHSKIEEAQSLKGPSLLLLLTKASSPECLTDHLLPFALGLLTGASCKREGWSSSAAFSSKYVNRAEDLLLHFVFGLTRNNKISLEKKLRTAKQLLILTVATLQFPLLHPVLQAERGLKESLLLLSRQQLLLLGRKKRGKRPHSNCEATKEAPTGPDNNEPAAVPALQPEREEQGPKSSLALSPSHQEDLQALRLLLLPEGRDDVTNFHEDQTEAPSSHRREGGAADSSRKLLVSLLRTNKDRRFTLQPGAITGRSLAQATRNKTGQGVAGLELSMQASLLGTAALRLLHLSVKAAKAPLKNFREKQLGVASQRQPANSAKGMHEMALQGCVNQLDELALDVVCCFGCKSTKLVSWGARCLLELLALRLPRLENRGALVAYLTMKIFHSCGSGTGIQGADHYTARSELLPICTKLLAILLLQPQASKWMDTALSPSQHIGGDILRSLLREQLRVLPWRHQDQLQQQRQQQQQKQRQHEDGRLGVMLPQPDISLSASAAVTEEQLQAAGQFFLKEALLAHISSSLEDSQLQLCALFLFKRVVLQHYKDLVSEAARRAVEESKQEAGAMSSKALQRRAEKKRQRDARAAEEGEGTGGKQGTAAAELLPLVYECVDRVARVMVQHATFSAVSQKLSSICADVYVSFLLNFPMTPRLQQRRVFFLFQQQKFSDVYGRRAAIAALHKVVKRFPAELFMERYGQVAVLTCCSTLATETDQTAHALLQQVVREVLQLVEVADDPILRLQDQLQTVAKVFLIPRMQHLTALLEFLSVFVPHVGRGMFQKGLASFLPKLVQLLCAIYYVGAELPRADALDSSIDWRLLYKIILVFEQLLAAGGLPLMEEAFGKAAQVWRDAGTEELLTLTAAAVTDADEKAESTTAERRGVELFINNLNIWSPQPSDRPKCPKTAKRTQEHLPQRQQVVAGLHAAQLWHELVGTGLHHENAWVRCAALRCVAQYLQLTPAASWRRANVPLLAFLSVGRNGRIPKGSHLSATQPPPLTMLGLALGQHFGRDSMLERHPSAAPCAIAALLNWAQIAYSFPHLVTVSRKQRSRTRANLRNCGDGEEAEGCSEGPPEQHLEMGEATTEKTGQKEQEDHCQSDLGVEQTTASAAGNSVDSLPDGSGHSSVIDKEDEGIPDEAAQSQAAGEPGSAPEGESGDESALQEEEEGGSSSPGIDVDGVVDQEDGGDAEESVLKEMQQEASGDGTETILAAGQPAAELPVPKASWSVFSPVSEEASRKEIVSESTQVHPLVFLVAGLSRWLRIHLGRLGFSGDSLPLSEKPPGTVARVSGIVAFFGSLVKLLPLAELQNPSGKPETAATSGGVVHTILEHVADAVYRCSTLHSELSADSVLAQLIENEGVRTDSGAGSTPTGGSRARDSGQNLWESLRSLSPVLQLGEVATGGAIVLRLMEQLLRNSGNEQVYRVLLASTRQNVSAKRVMRRLKAQQTFLENPQVHAQRKRRRNKAKELQRKARLRGAIFRRKGLIKRKQTAQ</sequence>
<feature type="compositionally biased region" description="Basic and acidic residues" evidence="1">
    <location>
        <begin position="2990"/>
        <end position="3006"/>
    </location>
</feature>
<feature type="region of interest" description="Disordered" evidence="1">
    <location>
        <begin position="2553"/>
        <end position="2595"/>
    </location>
</feature>
<dbReference type="OrthoDB" id="360653at2759"/>
<feature type="domain" description="U3 small nucleolar RNA-associated protein 20" evidence="2">
    <location>
        <begin position="3118"/>
        <end position="3228"/>
    </location>
</feature>
<feature type="region of interest" description="Disordered" evidence="1">
    <location>
        <begin position="1499"/>
        <end position="1527"/>
    </location>
</feature>
<dbReference type="SUPFAM" id="SSF48371">
    <property type="entry name" value="ARM repeat"/>
    <property type="match status" value="3"/>
</dbReference>
<feature type="region of interest" description="Disordered" evidence="1">
    <location>
        <begin position="1427"/>
        <end position="1447"/>
    </location>
</feature>
<dbReference type="GO" id="GO:0032040">
    <property type="term" value="C:small-subunit processome"/>
    <property type="evidence" value="ECO:0007669"/>
    <property type="project" value="TreeGrafter"/>
</dbReference>
<feature type="compositionally biased region" description="Low complexity" evidence="1">
    <location>
        <begin position="4456"/>
        <end position="4466"/>
    </location>
</feature>
<feature type="region of interest" description="Disordered" evidence="1">
    <location>
        <begin position="3876"/>
        <end position="3910"/>
    </location>
</feature>
<feature type="region of interest" description="Disordered" evidence="1">
    <location>
        <begin position="2151"/>
        <end position="2185"/>
    </location>
</feature>
<feature type="region of interest" description="Disordered" evidence="1">
    <location>
        <begin position="4360"/>
        <end position="4516"/>
    </location>
</feature>
<feature type="compositionally biased region" description="Basic and acidic residues" evidence="1">
    <location>
        <begin position="2173"/>
        <end position="2185"/>
    </location>
</feature>
<feature type="region of interest" description="Disordered" evidence="1">
    <location>
        <begin position="284"/>
        <end position="359"/>
    </location>
</feature>
<dbReference type="Proteomes" id="UP000018201">
    <property type="component" value="Unassembled WGS sequence"/>
</dbReference>
<feature type="compositionally biased region" description="Basic and acidic residues" evidence="1">
    <location>
        <begin position="2554"/>
        <end position="2565"/>
    </location>
</feature>
<feature type="region of interest" description="Disordered" evidence="1">
    <location>
        <begin position="1954"/>
        <end position="1976"/>
    </location>
</feature>
<protein>
    <submittedName>
        <fullName evidence="3">Multidomain protein with a conserved eukaryotic domain also present in the human DRIM protein at N-terminus and an archaeal-bacterial domain at C-terminus, related</fullName>
    </submittedName>
</protein>
<feature type="compositionally biased region" description="Basic residues" evidence="1">
    <location>
        <begin position="341"/>
        <end position="351"/>
    </location>
</feature>
<evidence type="ECO:0000313" key="3">
    <source>
        <dbReference type="EMBL" id="CDI87378.1"/>
    </source>
</evidence>
<feature type="compositionally biased region" description="Basic and acidic residues" evidence="1">
    <location>
        <begin position="4386"/>
        <end position="4410"/>
    </location>
</feature>
<feature type="region of interest" description="Disordered" evidence="1">
    <location>
        <begin position="1373"/>
        <end position="1398"/>
    </location>
</feature>
<feature type="compositionally biased region" description="Basic and acidic residues" evidence="1">
    <location>
        <begin position="1437"/>
        <end position="1447"/>
    </location>
</feature>
<dbReference type="VEuPathDB" id="ToxoDB:EPH_0075910"/>
<dbReference type="PANTHER" id="PTHR17695">
    <property type="entry name" value="SMALL SUBUNIT PROCESSOME COMPONENT 20 HOMOLOG"/>
    <property type="match status" value="1"/>
</dbReference>
<dbReference type="InterPro" id="IPR016024">
    <property type="entry name" value="ARM-type_fold"/>
</dbReference>
<feature type="compositionally biased region" description="Basic and acidic residues" evidence="1">
    <location>
        <begin position="328"/>
        <end position="338"/>
    </location>
</feature>
<evidence type="ECO:0000313" key="4">
    <source>
        <dbReference type="Proteomes" id="UP000018201"/>
    </source>
</evidence>
<feature type="region of interest" description="Disordered" evidence="1">
    <location>
        <begin position="2990"/>
        <end position="3063"/>
    </location>
</feature>
<feature type="compositionally biased region" description="Low complexity" evidence="1">
    <location>
        <begin position="4481"/>
        <end position="4490"/>
    </location>
</feature>
<dbReference type="InterPro" id="IPR046523">
    <property type="entry name" value="UTP20_dom"/>
</dbReference>
<feature type="compositionally biased region" description="Basic and acidic residues" evidence="1">
    <location>
        <begin position="2573"/>
        <end position="2586"/>
    </location>
</feature>
<reference evidence="3" key="1">
    <citation type="submission" date="2013-10" db="EMBL/GenBank/DDBJ databases">
        <title>Genomic analysis of the causative agents of coccidiosis in chickens.</title>
        <authorList>
            <person name="Reid A.J."/>
            <person name="Blake D."/>
            <person name="Billington K."/>
            <person name="Browne H."/>
            <person name="Dunn M."/>
            <person name="Hung S."/>
            <person name="Kawahara F."/>
            <person name="Miranda-Saavedra D."/>
            <person name="Mourier T."/>
            <person name="Nagra H."/>
            <person name="Otto T.D."/>
            <person name="Rawlings N."/>
            <person name="Sanchez A."/>
            <person name="Sanders M."/>
            <person name="Subramaniam C."/>
            <person name="Tay Y."/>
            <person name="Dear P."/>
            <person name="Doerig C."/>
            <person name="Gruber A."/>
            <person name="Parkinson J."/>
            <person name="Shirley M."/>
            <person name="Wan K.L."/>
            <person name="Berriman M."/>
            <person name="Tomley F."/>
            <person name="Pain A."/>
        </authorList>
    </citation>
    <scope>NUCLEOTIDE SEQUENCE [LARGE SCALE GENOMIC DNA]</scope>
    <source>
        <strain evidence="3">Houghton</strain>
    </source>
</reference>
<feature type="region of interest" description="Disordered" evidence="1">
    <location>
        <begin position="3449"/>
        <end position="3498"/>
    </location>
</feature>
<evidence type="ECO:0000256" key="1">
    <source>
        <dbReference type="SAM" id="MobiDB-lite"/>
    </source>
</evidence>
<feature type="compositionally biased region" description="Polar residues" evidence="1">
    <location>
        <begin position="4416"/>
        <end position="4428"/>
    </location>
</feature>
<reference evidence="3" key="2">
    <citation type="submission" date="2013-10" db="EMBL/GenBank/DDBJ databases">
        <authorList>
            <person name="Aslett M."/>
        </authorList>
    </citation>
    <scope>NUCLEOTIDE SEQUENCE [LARGE SCALE GENOMIC DNA]</scope>
    <source>
        <strain evidence="3">Houghton</strain>
    </source>
</reference>
<dbReference type="PANTHER" id="PTHR17695:SF11">
    <property type="entry name" value="SMALL SUBUNIT PROCESSOME COMPONENT 20 HOMOLOG"/>
    <property type="match status" value="1"/>
</dbReference>
<feature type="compositionally biased region" description="Acidic residues" evidence="1">
    <location>
        <begin position="4467"/>
        <end position="4480"/>
    </location>
</feature>
<feature type="compositionally biased region" description="Polar residues" evidence="1">
    <location>
        <begin position="3053"/>
        <end position="3063"/>
    </location>
</feature>